<dbReference type="eggNOG" id="ENOG502QTEB">
    <property type="taxonomic scope" value="Eukaryota"/>
</dbReference>
<dbReference type="EMBL" id="CH408155">
    <property type="protein sequence ID" value="EDK36767.2"/>
    <property type="molecule type" value="Genomic_DNA"/>
</dbReference>
<dbReference type="FunCoup" id="A5DC60">
    <property type="interactions" value="157"/>
</dbReference>
<dbReference type="InterPro" id="IPR018849">
    <property type="entry name" value="Urb2/Npa2_C"/>
</dbReference>
<dbReference type="Proteomes" id="UP000001997">
    <property type="component" value="Unassembled WGS sequence"/>
</dbReference>
<dbReference type="AlphaFoldDB" id="A5DC60"/>
<reference evidence="2 3" key="1">
    <citation type="journal article" date="2009" name="Nature">
        <title>Evolution of pathogenicity and sexual reproduction in eight Candida genomes.</title>
        <authorList>
            <person name="Butler G."/>
            <person name="Rasmussen M.D."/>
            <person name="Lin M.F."/>
            <person name="Santos M.A."/>
            <person name="Sakthikumar S."/>
            <person name="Munro C.A."/>
            <person name="Rheinbay E."/>
            <person name="Grabherr M."/>
            <person name="Forche A."/>
            <person name="Reedy J.L."/>
            <person name="Agrafioti I."/>
            <person name="Arnaud M.B."/>
            <person name="Bates S."/>
            <person name="Brown A.J."/>
            <person name="Brunke S."/>
            <person name="Costanzo M.C."/>
            <person name="Fitzpatrick D.A."/>
            <person name="de Groot P.W."/>
            <person name="Harris D."/>
            <person name="Hoyer L.L."/>
            <person name="Hube B."/>
            <person name="Klis F.M."/>
            <person name="Kodira C."/>
            <person name="Lennard N."/>
            <person name="Logue M.E."/>
            <person name="Martin R."/>
            <person name="Neiman A.M."/>
            <person name="Nikolaou E."/>
            <person name="Quail M.A."/>
            <person name="Quinn J."/>
            <person name="Santos M.C."/>
            <person name="Schmitzberger F.F."/>
            <person name="Sherlock G."/>
            <person name="Shah P."/>
            <person name="Silverstein K.A."/>
            <person name="Skrzypek M.S."/>
            <person name="Soll D."/>
            <person name="Staggs R."/>
            <person name="Stansfield I."/>
            <person name="Stumpf M.P."/>
            <person name="Sudbery P.E."/>
            <person name="Srikantha T."/>
            <person name="Zeng Q."/>
            <person name="Berman J."/>
            <person name="Berriman M."/>
            <person name="Heitman J."/>
            <person name="Gow N.A."/>
            <person name="Lorenz M.C."/>
            <person name="Birren B.W."/>
            <person name="Kellis M."/>
            <person name="Cuomo C.A."/>
        </authorList>
    </citation>
    <scope>NUCLEOTIDE SEQUENCE [LARGE SCALE GENOMIC DNA]</scope>
    <source>
        <strain evidence="3">ATCC 6260 / CBS 566 / DSM 6381 / JCM 1539 / NBRC 10279 / NRRL Y-324</strain>
    </source>
</reference>
<dbReference type="SUPFAM" id="SSF48371">
    <property type="entry name" value="ARM repeat"/>
    <property type="match status" value="1"/>
</dbReference>
<dbReference type="PANTHER" id="PTHR15682">
    <property type="entry name" value="UNHEALTHY RIBOSOME BIOGENESIS PROTEIN 2 HOMOLOG"/>
    <property type="match status" value="1"/>
</dbReference>
<dbReference type="RefSeq" id="XP_001487488.2">
    <property type="nucleotide sequence ID" value="XM_001487438.1"/>
</dbReference>
<dbReference type="PANTHER" id="PTHR15682:SF2">
    <property type="entry name" value="UNHEALTHY RIBOSOME BIOGENESIS PROTEIN 2 HOMOLOG"/>
    <property type="match status" value="1"/>
</dbReference>
<keyword evidence="3" id="KW-1185">Reference proteome</keyword>
<evidence type="ECO:0000259" key="1">
    <source>
        <dbReference type="Pfam" id="PF10441"/>
    </source>
</evidence>
<gene>
    <name evidence="2" type="ORF">PGUG_00865</name>
</gene>
<accession>A5DC60</accession>
<name>A5DC60_PICGU</name>
<sequence>MTKALEVSTFFISSYSSVISYYSYPVAPSGSIVVSYFLFHFSLLVHFSSHRIASFTMNTSQELTRFLRGKGGSLHEKIALCNQLVQDQLDVYLPFKEVFVLELACDRLNDNKKEYTNWKLAPEVWDLLTHIVSKYPESSSRSLKRLRFVESIITIIEQGAPEIITNTLPVANFLLDHSIMTADANSTQLMLALVLNAVNTKKIVDSKVLSTITKIYHLPRRSARYKPAKKTTSQFFESCLVPLLRYLTSNQKDDNYDQLHQIFISGTFSKDSTSSLKENIGRLVKSLNLKDDNTDSIKYLFHYVVARSSKDIKLCEEIFLVLTENQKSLTNTLLETLSGANRVLSSSFFETLYSEHKQNHQLVGSLIDLDASLGVKHAAEIASSLTESDEILLGKLFNAFIRVRDYSSFFLDIWLSNADNGGVWQSPSVIDIVASKVPGLTLKSLLEVLNEVLKNHVQSSYSVLLISILKGLLNCDDSRRNAMREQIVNSNLPNSQDWKVRFYCSILYGDDGKIDSKADYNDIYFFYTRFRHIELGNTTDSCSTKFIELIKKLPKDEQEKHLFTVYRRWPKILARHFEPENLEELLDLFLEVDGHIEYFEKEAEVFFEEKRLNRSLVACLIKKLKKHPKENMFKLGTAIPSACFERHERRTIIENLVSSPNSEDNEQSLLELICHILDEPTFASNLETDISTLFSFIERFVGTSFESNSLQIFQKIWLAHTAQINDEKHWSYVSKVLETLSSSLNKKANLHGVLCKAIFSTETTTYKGKLLPLLQDLFSKLIKEILESLKRTPSSELLNTLKEVSIFDRGCIARTTLNKLASQISKESVTDALNLFCLLCNIEHERFEQALHVLAVYTTLVPMSNSGELDSALCAYGTSLVTNPDHFLATVKYVLYSFSQDPEPENRYIYLRALSCLLNSNEPGNDIIRPFVAILSADADSIVTCERNLKLSLQILAKQLASVRIGQYSFELVVAFVTKVSHSLSSNSFEDVDSIYKTLTQIASALLLFHRVRMSSRHHLITDMFCALMEPLTLSGNKHLAQSSMAVEYYTRVVSNLCEPKFKAQRTGSSTLNSASASAKRSLRKHLPVILLSFIHYSLNSRFGDKTSEELLACMSIVFDTISDSELQIVNASLDLPGKSYMKLIYTRYKENYKWKTT</sequence>
<dbReference type="GO" id="GO:0042254">
    <property type="term" value="P:ribosome biogenesis"/>
    <property type="evidence" value="ECO:0007669"/>
    <property type="project" value="TreeGrafter"/>
</dbReference>
<dbReference type="GeneID" id="5128633"/>
<dbReference type="Pfam" id="PF10441">
    <property type="entry name" value="Urb2"/>
    <property type="match status" value="1"/>
</dbReference>
<evidence type="ECO:0000313" key="3">
    <source>
        <dbReference type="Proteomes" id="UP000001997"/>
    </source>
</evidence>
<dbReference type="OMA" id="CHVNARE"/>
<organism evidence="2 3">
    <name type="scientific">Meyerozyma guilliermondii (strain ATCC 6260 / CBS 566 / DSM 6381 / JCM 1539 / NBRC 10279 / NRRL Y-324)</name>
    <name type="common">Yeast</name>
    <name type="synonym">Candida guilliermondii</name>
    <dbReference type="NCBI Taxonomy" id="294746"/>
    <lineage>
        <taxon>Eukaryota</taxon>
        <taxon>Fungi</taxon>
        <taxon>Dikarya</taxon>
        <taxon>Ascomycota</taxon>
        <taxon>Saccharomycotina</taxon>
        <taxon>Pichiomycetes</taxon>
        <taxon>Debaryomycetaceae</taxon>
        <taxon>Meyerozyma</taxon>
    </lineage>
</organism>
<dbReference type="OrthoDB" id="160374at2759"/>
<feature type="domain" description="Nucleolar 27S pre-rRNA processing Urb2/Npa2 C-terminal" evidence="1">
    <location>
        <begin position="953"/>
        <end position="1157"/>
    </location>
</feature>
<dbReference type="InterPro" id="IPR016024">
    <property type="entry name" value="ARM-type_fold"/>
</dbReference>
<protein>
    <recommendedName>
        <fullName evidence="1">Nucleolar 27S pre-rRNA processing Urb2/Npa2 C-terminal domain-containing protein</fullName>
    </recommendedName>
</protein>
<evidence type="ECO:0000313" key="2">
    <source>
        <dbReference type="EMBL" id="EDK36767.2"/>
    </source>
</evidence>
<dbReference type="InterPro" id="IPR052609">
    <property type="entry name" value="Ribosome_Biogenesis_Reg"/>
</dbReference>
<dbReference type="InParanoid" id="A5DC60"/>
<dbReference type="KEGG" id="pgu:PGUG_00865"/>
<dbReference type="VEuPathDB" id="FungiDB:PGUG_00865"/>
<dbReference type="GO" id="GO:0005730">
    <property type="term" value="C:nucleolus"/>
    <property type="evidence" value="ECO:0007669"/>
    <property type="project" value="TreeGrafter"/>
</dbReference>
<dbReference type="HOGENOM" id="CLU_008472_0_0_1"/>
<dbReference type="STRING" id="294746.A5DC60"/>
<proteinExistence type="predicted"/>